<protein>
    <submittedName>
        <fullName evidence="5">Uncharacterized protein</fullName>
    </submittedName>
</protein>
<evidence type="ECO:0000256" key="1">
    <source>
        <dbReference type="ARBA" id="ARBA00004613"/>
    </source>
</evidence>
<dbReference type="Proteomes" id="UP001152759">
    <property type="component" value="Chromosome 7"/>
</dbReference>
<evidence type="ECO:0000256" key="2">
    <source>
        <dbReference type="ARBA" id="ARBA00009127"/>
    </source>
</evidence>
<feature type="chain" id="PRO_5040166380" evidence="4">
    <location>
        <begin position="19"/>
        <end position="440"/>
    </location>
</feature>
<reference evidence="5" key="1">
    <citation type="submission" date="2021-12" db="EMBL/GenBank/DDBJ databases">
        <authorList>
            <person name="King R."/>
        </authorList>
    </citation>
    <scope>NUCLEOTIDE SEQUENCE</scope>
</reference>
<dbReference type="EMBL" id="OU963868">
    <property type="protein sequence ID" value="CAH0393600.1"/>
    <property type="molecule type" value="Genomic_DNA"/>
</dbReference>
<evidence type="ECO:0000256" key="4">
    <source>
        <dbReference type="SAM" id="SignalP"/>
    </source>
</evidence>
<proteinExistence type="inferred from homology"/>
<dbReference type="InterPro" id="IPR017996">
    <property type="entry name" value="MRJP/yellow-related"/>
</dbReference>
<evidence type="ECO:0000313" key="5">
    <source>
        <dbReference type="EMBL" id="CAH0393600.1"/>
    </source>
</evidence>
<evidence type="ECO:0000256" key="3">
    <source>
        <dbReference type="ARBA" id="ARBA00022525"/>
    </source>
</evidence>
<comment type="similarity">
    <text evidence="2">Belongs to the major royal jelly protein family.</text>
</comment>
<sequence>MEPRVLLIVLTMVSTLRAQGNQCNECCKLPEDPICHDPRLEVFYEFQDQWPTGFVMTPCGRKFACYPASIDPLNTNDGCNGKYAMAELIDCREIPYPNLCMNNPYGGVINYSTCPPTTKGLRHHFISVITIVYVKEGNIILCLDVGRARDCKQVLYQGSLGGTKVVALNLCNDCVERIYYFDANVATPTSYLRSMAVDPKRNVAYIADGAKSTIIVLDLCTGKSYIAFQGDKTLLPIPNFLPTIIGQPLYNVGNSTCGPCGNIVVGALAFGVSMVTLSPDGKLLYYSQISGRLLYSLCTQALLDKLPSSEVAKTVRYHGKKGVSFTILCDQRGRVWSGFAENDGITVYNPNCPFARNFMYIRDPRLNIPFSFTEGEDGNIYFIDDSLSGVAVSYPGTGLPFVDRRKKPYVVFRFKSPCESLCPSFCDPATLGLQVCSCGC</sequence>
<dbReference type="GO" id="GO:0005576">
    <property type="term" value="C:extracellular region"/>
    <property type="evidence" value="ECO:0007669"/>
    <property type="project" value="UniProtKB-SubCell"/>
</dbReference>
<dbReference type="AlphaFoldDB" id="A0A9P0ALZ7"/>
<dbReference type="Pfam" id="PF03022">
    <property type="entry name" value="MRJP"/>
    <property type="match status" value="1"/>
</dbReference>
<dbReference type="PANTHER" id="PTHR10009">
    <property type="entry name" value="PROTEIN YELLOW-RELATED"/>
    <property type="match status" value="1"/>
</dbReference>
<evidence type="ECO:0000313" key="6">
    <source>
        <dbReference type="Proteomes" id="UP001152759"/>
    </source>
</evidence>
<keyword evidence="4" id="KW-0732">Signal</keyword>
<dbReference type="PANTHER" id="PTHR10009:SF18">
    <property type="entry name" value="PROTEIN YELLOW-LIKE PROTEIN"/>
    <property type="match status" value="1"/>
</dbReference>
<feature type="non-terminal residue" evidence="5">
    <location>
        <position position="440"/>
    </location>
</feature>
<dbReference type="InterPro" id="IPR011042">
    <property type="entry name" value="6-blade_b-propeller_TolB-like"/>
</dbReference>
<accession>A0A9P0ALZ7</accession>
<gene>
    <name evidence="5" type="ORF">BEMITA_LOCUS11983</name>
</gene>
<dbReference type="SUPFAM" id="SSF101898">
    <property type="entry name" value="NHL repeat"/>
    <property type="match status" value="1"/>
</dbReference>
<comment type="subcellular location">
    <subcellularLocation>
        <location evidence="1">Secreted</location>
    </subcellularLocation>
</comment>
<feature type="signal peptide" evidence="4">
    <location>
        <begin position="1"/>
        <end position="18"/>
    </location>
</feature>
<organism evidence="5 6">
    <name type="scientific">Bemisia tabaci</name>
    <name type="common">Sweetpotato whitefly</name>
    <name type="synonym">Aleurodes tabaci</name>
    <dbReference type="NCBI Taxonomy" id="7038"/>
    <lineage>
        <taxon>Eukaryota</taxon>
        <taxon>Metazoa</taxon>
        <taxon>Ecdysozoa</taxon>
        <taxon>Arthropoda</taxon>
        <taxon>Hexapoda</taxon>
        <taxon>Insecta</taxon>
        <taxon>Pterygota</taxon>
        <taxon>Neoptera</taxon>
        <taxon>Paraneoptera</taxon>
        <taxon>Hemiptera</taxon>
        <taxon>Sternorrhyncha</taxon>
        <taxon>Aleyrodoidea</taxon>
        <taxon>Aleyrodidae</taxon>
        <taxon>Aleyrodinae</taxon>
        <taxon>Bemisia</taxon>
    </lineage>
</organism>
<keyword evidence="3" id="KW-0964">Secreted</keyword>
<name>A0A9P0ALZ7_BEMTA</name>
<keyword evidence="6" id="KW-1185">Reference proteome</keyword>
<dbReference type="Gene3D" id="2.120.10.30">
    <property type="entry name" value="TolB, C-terminal domain"/>
    <property type="match status" value="1"/>
</dbReference>